<feature type="chain" id="PRO_5047524085" evidence="1">
    <location>
        <begin position="27"/>
        <end position="244"/>
    </location>
</feature>
<dbReference type="Gene3D" id="3.40.50.1110">
    <property type="entry name" value="SGNH hydrolase"/>
    <property type="match status" value="1"/>
</dbReference>
<organism evidence="2 3">
    <name type="scientific">Jingyaoa shaoxingensis</name>
    <dbReference type="NCBI Taxonomy" id="2763671"/>
    <lineage>
        <taxon>Bacteria</taxon>
        <taxon>Bacillati</taxon>
        <taxon>Bacillota</taxon>
        <taxon>Clostridia</taxon>
        <taxon>Lachnospirales</taxon>
        <taxon>Lachnospiraceae</taxon>
        <taxon>Jingyaoa</taxon>
    </lineage>
</organism>
<gene>
    <name evidence="2" type="ORF">H8716_15835</name>
</gene>
<keyword evidence="3" id="KW-1185">Reference proteome</keyword>
<dbReference type="InterPro" id="IPR036514">
    <property type="entry name" value="SGNH_hydro_sf"/>
</dbReference>
<sequence>MKKRMLQTGICYMLIYFLILPINAHAQEEKEQIPFDIERFLDIVERQNNPYLGLNIFRHTIDEIHEDWKEAEEEQHREVTQMIFVGDSRVVGMSMAGGYCYVGKESIGYDWFVSEGVYQMLDQMNVWPDADVIFCFGINDVANIGSYIAEYQYLMESYPNTRFWCMSVNPVNDGMASSCGYFINSDMVASFNSVLQQAFPKAYLDVYSYLQQNGYGTSDGVHYDVGTYLVIQEYAKYLINQKEN</sequence>
<keyword evidence="2" id="KW-0378">Hydrolase</keyword>
<dbReference type="RefSeq" id="WP_249309972.1">
    <property type="nucleotide sequence ID" value="NZ_JACRSZ010000024.1"/>
</dbReference>
<feature type="signal peptide" evidence="1">
    <location>
        <begin position="1"/>
        <end position="26"/>
    </location>
</feature>
<dbReference type="GO" id="GO:0016787">
    <property type="term" value="F:hydrolase activity"/>
    <property type="evidence" value="ECO:0007669"/>
    <property type="project" value="UniProtKB-KW"/>
</dbReference>
<evidence type="ECO:0000313" key="3">
    <source>
        <dbReference type="Proteomes" id="UP000657421"/>
    </source>
</evidence>
<name>A0ABR7NDY9_9FIRM</name>
<dbReference type="EMBL" id="JACRSZ010000024">
    <property type="protein sequence ID" value="MBC8574514.1"/>
    <property type="molecule type" value="Genomic_DNA"/>
</dbReference>
<comment type="caution">
    <text evidence="2">The sequence shown here is derived from an EMBL/GenBank/DDBJ whole genome shotgun (WGS) entry which is preliminary data.</text>
</comment>
<reference evidence="2 3" key="1">
    <citation type="submission" date="2020-08" db="EMBL/GenBank/DDBJ databases">
        <title>Genome public.</title>
        <authorList>
            <person name="Liu C."/>
            <person name="Sun Q."/>
        </authorList>
    </citation>
    <scope>NUCLEOTIDE SEQUENCE [LARGE SCALE GENOMIC DNA]</scope>
    <source>
        <strain evidence="2 3">NSJ-46</strain>
    </source>
</reference>
<proteinExistence type="predicted"/>
<dbReference type="SUPFAM" id="SSF52266">
    <property type="entry name" value="SGNH hydrolase"/>
    <property type="match status" value="1"/>
</dbReference>
<protein>
    <submittedName>
        <fullName evidence="2">SGNH/GDSL hydrolase family protein</fullName>
    </submittedName>
</protein>
<keyword evidence="1" id="KW-0732">Signal</keyword>
<evidence type="ECO:0000256" key="1">
    <source>
        <dbReference type="SAM" id="SignalP"/>
    </source>
</evidence>
<evidence type="ECO:0000313" key="2">
    <source>
        <dbReference type="EMBL" id="MBC8574514.1"/>
    </source>
</evidence>
<dbReference type="Proteomes" id="UP000657421">
    <property type="component" value="Unassembled WGS sequence"/>
</dbReference>
<accession>A0ABR7NDY9</accession>